<evidence type="ECO:0000259" key="1">
    <source>
        <dbReference type="Pfam" id="PF00534"/>
    </source>
</evidence>
<reference evidence="2" key="1">
    <citation type="submission" date="2014-04" db="EMBL/GenBank/DDBJ databases">
        <authorList>
            <person name="Harrison E."/>
        </authorList>
    </citation>
    <scope>NUCLEOTIDE SEQUENCE</scope>
    <source>
        <strain evidence="2">5758</strain>
    </source>
</reference>
<dbReference type="GO" id="GO:0016757">
    <property type="term" value="F:glycosyltransferase activity"/>
    <property type="evidence" value="ECO:0007669"/>
    <property type="project" value="InterPro"/>
</dbReference>
<dbReference type="AlphaFoldDB" id="A0A0P0YQT1"/>
<protein>
    <recommendedName>
        <fullName evidence="1">Glycosyl transferase family 1 domain-containing protein</fullName>
    </recommendedName>
</protein>
<organism evidence="2">
    <name type="scientific">Klebsiella sp. 5758</name>
    <dbReference type="NCBI Taxonomy" id="1497805"/>
    <lineage>
        <taxon>Bacteria</taxon>
        <taxon>Pseudomonadati</taxon>
        <taxon>Pseudomonadota</taxon>
        <taxon>Gammaproteobacteria</taxon>
        <taxon>Enterobacterales</taxon>
        <taxon>Enterobacteriaceae</taxon>
        <taxon>Klebsiella/Raoultella group</taxon>
        <taxon>Klebsiella</taxon>
    </lineage>
</organism>
<dbReference type="InterPro" id="IPR001296">
    <property type="entry name" value="Glyco_trans_1"/>
</dbReference>
<name>A0A0P0YQT1_9ENTR</name>
<proteinExistence type="predicted"/>
<dbReference type="EMBL" id="AB924566">
    <property type="protein sequence ID" value="BAT23522.1"/>
    <property type="molecule type" value="Genomic_DNA"/>
</dbReference>
<dbReference type="PANTHER" id="PTHR12526">
    <property type="entry name" value="GLYCOSYLTRANSFERASE"/>
    <property type="match status" value="1"/>
</dbReference>
<dbReference type="Pfam" id="PF00534">
    <property type="entry name" value="Glycos_transf_1"/>
    <property type="match status" value="1"/>
</dbReference>
<dbReference type="GO" id="GO:1901135">
    <property type="term" value="P:carbohydrate derivative metabolic process"/>
    <property type="evidence" value="ECO:0007669"/>
    <property type="project" value="UniProtKB-ARBA"/>
</dbReference>
<gene>
    <name evidence="2" type="primary">wclS</name>
</gene>
<dbReference type="SUPFAM" id="SSF53756">
    <property type="entry name" value="UDP-Glycosyltransferase/glycogen phosphorylase"/>
    <property type="match status" value="1"/>
</dbReference>
<sequence>MSMNTIKYHIAYSDLKSFFGNNPLFIFPTNTFGGHEVMTIGIIESLLISGCNVTVAIEPNNVSLKKKISQYDKLNNFILPLKQGRFEFLHALFNIYKIYKANRFLKKISQDGYSSIIIVQGDIELGSIYVNAAHTLNLPFISYIPYAHTAKKMGKKLSFLRDLYYPFIYRRIKEYLTISDIFKDEIKAFSPSSNIYVLKNKVRDVSAFHERRKLHNSKDNKKLYHIAVIGRVNFKQKGHDILLEAINRLSNESRKYIIVDIVGTGPDLKRLQSLVSSSDLEKHFIFHGWQTEPWEKVYLDDALIIPSRFEGVPLVMLEGISIGMDILASNADGMRDYLPENVLFNDSKELSILLEKKINQKLQKLKIAKGGNNNE</sequence>
<evidence type="ECO:0000313" key="2">
    <source>
        <dbReference type="EMBL" id="BAT23522.1"/>
    </source>
</evidence>
<feature type="domain" description="Glycosyl transferase family 1" evidence="1">
    <location>
        <begin position="218"/>
        <end position="344"/>
    </location>
</feature>
<accession>A0A0P0YQT1</accession>
<reference evidence="2" key="2">
    <citation type="journal article" date="2015" name="Sci. Rep.">
        <title>Genetic analysis of capsular polysaccharide synthesis gene clusters in 79 capsular types of Klebsiella spp.</title>
        <authorList>
            <person name="Pan Y.J."/>
            <person name="Lin T.L."/>
            <person name="Chen C.T."/>
            <person name="Chen Y.Y."/>
            <person name="Hsieh P.F."/>
            <person name="Hsu C.R."/>
            <person name="Wu M.C."/>
            <person name="Wang J.T."/>
        </authorList>
    </citation>
    <scope>NUCLEOTIDE SEQUENCE</scope>
    <source>
        <strain evidence="2">5758</strain>
    </source>
</reference>
<dbReference type="Gene3D" id="3.40.50.2000">
    <property type="entry name" value="Glycogen Phosphorylase B"/>
    <property type="match status" value="2"/>
</dbReference>